<dbReference type="RefSeq" id="XP_019641114.1">
    <property type="nucleotide sequence ID" value="XM_019785555.1"/>
</dbReference>
<dbReference type="GeneID" id="109482733"/>
<feature type="compositionally biased region" description="Basic and acidic residues" evidence="1">
    <location>
        <begin position="183"/>
        <end position="194"/>
    </location>
</feature>
<protein>
    <submittedName>
        <fullName evidence="3">Uncharacterized protein LOC109482733 isoform X1</fullName>
    </submittedName>
    <submittedName>
        <fullName evidence="4">Uncharacterized protein LOC109482733 isoform X2</fullName>
    </submittedName>
    <submittedName>
        <fullName evidence="5">Uncharacterized protein LOC109482733 isoform X3</fullName>
    </submittedName>
    <submittedName>
        <fullName evidence="6">Uncharacterized protein LOC109482733 isoform X4</fullName>
    </submittedName>
    <submittedName>
        <fullName evidence="7">Uncharacterized protein LOC109482733 isoform X5</fullName>
    </submittedName>
</protein>
<dbReference type="Proteomes" id="UP000515135">
    <property type="component" value="Unplaced"/>
</dbReference>
<evidence type="ECO:0000313" key="7">
    <source>
        <dbReference type="RefSeq" id="XP_019641117.1"/>
    </source>
</evidence>
<reference evidence="3 4" key="1">
    <citation type="submission" date="2025-04" db="UniProtKB">
        <authorList>
            <consortium name="RefSeq"/>
        </authorList>
    </citation>
    <scope>IDENTIFICATION</scope>
    <source>
        <tissue evidence="3 4">Gonad</tissue>
    </source>
</reference>
<evidence type="ECO:0000313" key="6">
    <source>
        <dbReference type="RefSeq" id="XP_019641116.1"/>
    </source>
</evidence>
<evidence type="ECO:0000313" key="5">
    <source>
        <dbReference type="RefSeq" id="XP_019641115.1"/>
    </source>
</evidence>
<accession>A0A6P4ZIS5</accession>
<sequence length="1377" mass="156162">MERLKSEDVSTHRPFGLSWLDSCLHETLLPNTPWQKVQEKISERFARRIEKQLNHSDRRQMIFELLGEQFVEKYFPKYPNNPTLIEPPAVDPARKDVLKKEAQAWLQQQLYKAARDVGCQRAPGQDYQADTAPEMVEFVEHTYQVFYTGMDRQLVIEDQLRQNEEEPTWKKEKQPGRPNNRQQHGDVKRQDRHSTARLQGGKPPQSWGPASDSLGRHVVAILKRDPRRLQEVCSRLLGKQLPGTLRMYVWTDVLMKEERRKIKDHSVNVEKMLRERFGRGIVQGVQALKLKSATRSPISGLVENAVIEMYDRTPGMQAYSQPEQLKEAARVLNILYTYDRSYEPYLIHWLFPLQLVYREGCDQEEHPYELAMYLKLLVDSRFPKWPEVFAIAERVMDRLKQEDRHLHRHLLECSLKNVSFDPKDFLVQLIHKEKEQAQSGGKGGQKPVQPSPELLANPLIFVRKWVGEGFVSVLDAQAVLLVWDQAFMTDWKHKVLEDFCLVILLLLRDLLLQATDYHTMKGVLLLEPCRLYTADIQRGWMHLQQGGLPADLPTLNRRRPSTAIPAQSPLRTRPEPSPSPRFDLEPDELGPVGLRNFKVKLILLRQRPGDGASEGEEDWVAHFDHKNVRLTASVYFGDIKLRSKSTVTEPRLKDKKQNLQSNLGEYVDTYSIEFKEDLVFNNLDPSQFHGVDFGPDSQPYAIVRASYRGKGEDDKASVPVNLGWVKIPVYRQELSQDAAGEGGPPMRGARPHWDVIEGEQTITVVPGNVPETAVGKVPRSFTDKDVVREGSMLYATVFDPSADQKGEDSDAEEESDADVVPTVDSDPFVFFNPETAEDQPPVPDNSEGIDLYVDRVQFIPDNATIIKVTGRVMKSNLDNLPDISAFAELDSSARSPQLAYRLPLNTDPDNRKPMSHDALVLLRVYTVDKDSKTLLVIGSCLFPLFVEEDGQTRFNVGGHQLRLRRGMPDTKKPLLASSLDNVIPVPGASILLRLMPHGEEMIPAPPYKSGFYHSEKSRPNLSEMRILRDFQSDTLFPLSVREAIHRLQIAQGMPPAEEESDAALEQWYRDRLDAKKHLPPRTPASHSDLLRAVRYHIQTGIGIQVEQAHGVNGEGLYVNVFARVSPGAEARELENTPEGYGGEDKIITTKHDFTSLQKSPKWLDPPSIIHPHLEPNTCLLIQVFGLDAVYTPHPDGTERGTVTGKRGQDVRLTTESQLGWTAVPLFDRGCVMAGVHNVPLFMGMPSTEFLTNIAVKSVELSMKEALNTGSDRLCKEYSSLVVKVYDAHYNPEECIPIPIRDELLKIDNVSKFKKTMGGVKSKPLSQLVLQSLDKKLQKQGTSSEVYQREEGFYDEAMGETFYNLMENALMNAGYGPL</sequence>
<dbReference type="Gene3D" id="1.10.472.80">
    <property type="entry name" value="Ypt/Rab-GAP domain of gyp1p, domain 3"/>
    <property type="match status" value="1"/>
</dbReference>
<feature type="region of interest" description="Disordered" evidence="1">
    <location>
        <begin position="551"/>
        <end position="586"/>
    </location>
</feature>
<feature type="compositionally biased region" description="Basic and acidic residues" evidence="1">
    <location>
        <begin position="163"/>
        <end position="175"/>
    </location>
</feature>
<dbReference type="InterPro" id="IPR035969">
    <property type="entry name" value="Rab-GAP_TBC_sf"/>
</dbReference>
<keyword evidence="2" id="KW-1185">Reference proteome</keyword>
<organism evidence="2 5">
    <name type="scientific">Branchiostoma belcheri</name>
    <name type="common">Amphioxus</name>
    <dbReference type="NCBI Taxonomy" id="7741"/>
    <lineage>
        <taxon>Eukaryota</taxon>
        <taxon>Metazoa</taxon>
        <taxon>Chordata</taxon>
        <taxon>Cephalochordata</taxon>
        <taxon>Leptocardii</taxon>
        <taxon>Amphioxiformes</taxon>
        <taxon>Branchiostomatidae</taxon>
        <taxon>Branchiostoma</taxon>
    </lineage>
</organism>
<dbReference type="OrthoDB" id="70142at2759"/>
<dbReference type="RefSeq" id="XP_019641116.1">
    <property type="nucleotide sequence ID" value="XM_019785557.1"/>
</dbReference>
<evidence type="ECO:0000313" key="4">
    <source>
        <dbReference type="RefSeq" id="XP_019641114.1"/>
    </source>
</evidence>
<feature type="region of interest" description="Disordered" evidence="1">
    <location>
        <begin position="798"/>
        <end position="818"/>
    </location>
</feature>
<dbReference type="RefSeq" id="XP_019641117.1">
    <property type="nucleotide sequence ID" value="XM_019785558.1"/>
</dbReference>
<evidence type="ECO:0000313" key="3">
    <source>
        <dbReference type="RefSeq" id="XP_019641113.1"/>
    </source>
</evidence>
<evidence type="ECO:0000313" key="2">
    <source>
        <dbReference type="Proteomes" id="UP000515135"/>
    </source>
</evidence>
<gene>
    <name evidence="3 4 5 6 7" type="primary">LOC109482733</name>
</gene>
<name>A0A6P4ZIS5_BRABE</name>
<evidence type="ECO:0000256" key="1">
    <source>
        <dbReference type="SAM" id="MobiDB-lite"/>
    </source>
</evidence>
<dbReference type="RefSeq" id="XP_019641113.1">
    <property type="nucleotide sequence ID" value="XM_019785554.1"/>
</dbReference>
<dbReference type="SUPFAM" id="SSF47923">
    <property type="entry name" value="Ypt/Rab-GAP domain of gyp1p"/>
    <property type="match status" value="1"/>
</dbReference>
<dbReference type="KEGG" id="bbel:109482733"/>
<proteinExistence type="predicted"/>
<feature type="region of interest" description="Disordered" evidence="1">
    <location>
        <begin position="163"/>
        <end position="212"/>
    </location>
</feature>
<dbReference type="RefSeq" id="XP_019641115.1">
    <property type="nucleotide sequence ID" value="XM_019785556.1"/>
</dbReference>